<dbReference type="InterPro" id="IPR038109">
    <property type="entry name" value="DNA_bind_recomb_sf"/>
</dbReference>
<dbReference type="Proteomes" id="UP000822184">
    <property type="component" value="Unassembled WGS sequence"/>
</dbReference>
<name>A0AAE5H4E6_CLOBE</name>
<dbReference type="Gene3D" id="3.90.1750.20">
    <property type="entry name" value="Putative Large Serine Recombinase, Chain B, Domain 2"/>
    <property type="match status" value="1"/>
</dbReference>
<reference evidence="1" key="1">
    <citation type="submission" date="2020-06" db="EMBL/GenBank/DDBJ databases">
        <title>Genomic insights into acetone-butanol-ethanol (ABE) fermentation by sequencing solventogenic clostridia strains.</title>
        <authorList>
            <person name="Brown S."/>
        </authorList>
    </citation>
    <scope>NUCLEOTIDE SEQUENCE</scope>
    <source>
        <strain evidence="1">DJ123</strain>
    </source>
</reference>
<organism evidence="1 2">
    <name type="scientific">Clostridium beijerinckii</name>
    <name type="common">Clostridium MP</name>
    <dbReference type="NCBI Taxonomy" id="1520"/>
    <lineage>
        <taxon>Bacteria</taxon>
        <taxon>Bacillati</taxon>
        <taxon>Bacillota</taxon>
        <taxon>Clostridia</taxon>
        <taxon>Eubacteriales</taxon>
        <taxon>Clostridiaceae</taxon>
        <taxon>Clostridium</taxon>
    </lineage>
</organism>
<gene>
    <name evidence="1" type="ORF">BCD95_002441</name>
</gene>
<accession>A0AAE5H4E6</accession>
<comment type="caution">
    <text evidence="1">The sequence shown here is derived from an EMBL/GenBank/DDBJ whole genome shotgun (WGS) entry which is preliminary data.</text>
</comment>
<proteinExistence type="predicted"/>
<protein>
    <submittedName>
        <fullName evidence="1">Uncharacterized protein</fullName>
    </submittedName>
</protein>
<evidence type="ECO:0000313" key="1">
    <source>
        <dbReference type="EMBL" id="NSB14182.1"/>
    </source>
</evidence>
<evidence type="ECO:0000313" key="2">
    <source>
        <dbReference type="Proteomes" id="UP000822184"/>
    </source>
</evidence>
<dbReference type="RefSeq" id="WP_236891984.1">
    <property type="nucleotide sequence ID" value="NZ_JABTDW010000001.1"/>
</dbReference>
<dbReference type="EMBL" id="JABTDW010000001">
    <property type="protein sequence ID" value="NSB14182.1"/>
    <property type="molecule type" value="Genomic_DNA"/>
</dbReference>
<dbReference type="AlphaFoldDB" id="A0AAE5H4E6"/>
<sequence length="51" mass="5825">MERGSSIASKPPYGYEFQEFYEGNKKSIKLISAEDESTQVVREIFTLYLSG</sequence>